<gene>
    <name evidence="2" type="ORF">AVDCRST_MAG49-213</name>
</gene>
<feature type="region of interest" description="Disordered" evidence="1">
    <location>
        <begin position="1"/>
        <end position="115"/>
    </location>
</feature>
<feature type="compositionally biased region" description="Basic and acidic residues" evidence="1">
    <location>
        <begin position="1"/>
        <end position="19"/>
    </location>
</feature>
<reference evidence="2" key="1">
    <citation type="submission" date="2020-02" db="EMBL/GenBank/DDBJ databases">
        <authorList>
            <person name="Meier V. D."/>
        </authorList>
    </citation>
    <scope>NUCLEOTIDE SEQUENCE</scope>
    <source>
        <strain evidence="2">AVDCRST_MAG49</strain>
    </source>
</reference>
<feature type="compositionally biased region" description="Low complexity" evidence="1">
    <location>
        <begin position="200"/>
        <end position="209"/>
    </location>
</feature>
<feature type="compositionally biased region" description="Low complexity" evidence="1">
    <location>
        <begin position="179"/>
        <end position="192"/>
    </location>
</feature>
<dbReference type="AlphaFoldDB" id="A0A6J4U1K7"/>
<organism evidence="2">
    <name type="scientific">uncultured Thermomicrobiales bacterium</name>
    <dbReference type="NCBI Taxonomy" id="1645740"/>
    <lineage>
        <taxon>Bacteria</taxon>
        <taxon>Pseudomonadati</taxon>
        <taxon>Thermomicrobiota</taxon>
        <taxon>Thermomicrobia</taxon>
        <taxon>Thermomicrobiales</taxon>
        <taxon>environmental samples</taxon>
    </lineage>
</organism>
<evidence type="ECO:0000256" key="1">
    <source>
        <dbReference type="SAM" id="MobiDB-lite"/>
    </source>
</evidence>
<dbReference type="EMBL" id="CADCWG010000017">
    <property type="protein sequence ID" value="CAA9535862.1"/>
    <property type="molecule type" value="Genomic_DNA"/>
</dbReference>
<evidence type="ECO:0000313" key="2">
    <source>
        <dbReference type="EMBL" id="CAA9535862.1"/>
    </source>
</evidence>
<accession>A0A6J4U1K7</accession>
<feature type="non-terminal residue" evidence="2">
    <location>
        <position position="260"/>
    </location>
</feature>
<dbReference type="GO" id="GO:0016787">
    <property type="term" value="F:hydrolase activity"/>
    <property type="evidence" value="ECO:0007669"/>
    <property type="project" value="UniProtKB-KW"/>
</dbReference>
<proteinExistence type="predicted"/>
<sequence>GRTRVDLPRDGDLERDPGHRLRLRGLPVDRPPGQAVALLGGDPRRRQRADLPDRHGHRAAVAGAGDRAPPRRRGADDPRPRRPHRRLRRPAPLQRSPASAPARLRQPGHGGDAAGALRLHVHRRVHLLRRQARPDAARGRRTIRPLRPRGRPDPGLPRPAADPRLPVRRSRLRDRRQGGPRLVPRSAAGTRRAGAERPPRAAAPDAPQPGRGGRADRRAAPAGGVPDAPQPRALPRRGQRPPPRGHRGGLRRPDRHGRGL</sequence>
<feature type="compositionally biased region" description="Basic residues" evidence="1">
    <location>
        <begin position="234"/>
        <end position="260"/>
    </location>
</feature>
<name>A0A6J4U1K7_9BACT</name>
<protein>
    <submittedName>
        <fullName evidence="2">Metal-dependent hydrolases of the beta-lactamase superfamily I PhnP protein</fullName>
    </submittedName>
</protein>
<feature type="non-terminal residue" evidence="2">
    <location>
        <position position="1"/>
    </location>
</feature>
<feature type="compositionally biased region" description="Low complexity" evidence="1">
    <location>
        <begin position="90"/>
        <end position="103"/>
    </location>
</feature>
<feature type="region of interest" description="Disordered" evidence="1">
    <location>
        <begin position="127"/>
        <end position="260"/>
    </location>
</feature>
<feature type="compositionally biased region" description="Basic and acidic residues" evidence="1">
    <location>
        <begin position="42"/>
        <end position="54"/>
    </location>
</feature>
<feature type="compositionally biased region" description="Basic residues" evidence="1">
    <location>
        <begin position="139"/>
        <end position="149"/>
    </location>
</feature>
<keyword evidence="2" id="KW-0378">Hydrolase</keyword>
<feature type="compositionally biased region" description="Low complexity" evidence="1">
    <location>
        <begin position="220"/>
        <end position="233"/>
    </location>
</feature>